<evidence type="ECO:0000259" key="1">
    <source>
        <dbReference type="SMART" id="SM00245"/>
    </source>
</evidence>
<dbReference type="Gene3D" id="3.40.710.10">
    <property type="entry name" value="DD-peptidase/beta-lactamase superfamily"/>
    <property type="match status" value="1"/>
</dbReference>
<dbReference type="Pfam" id="PF03572">
    <property type="entry name" value="Peptidase_S41"/>
    <property type="match status" value="1"/>
</dbReference>
<organism evidence="2 3">
    <name type="scientific">Pseudoalteromonas luteoviolacea</name>
    <dbReference type="NCBI Taxonomy" id="43657"/>
    <lineage>
        <taxon>Bacteria</taxon>
        <taxon>Pseudomonadati</taxon>
        <taxon>Pseudomonadota</taxon>
        <taxon>Gammaproteobacteria</taxon>
        <taxon>Alteromonadales</taxon>
        <taxon>Pseudoalteromonadaceae</taxon>
        <taxon>Pseudoalteromonas</taxon>
    </lineage>
</organism>
<dbReference type="PANTHER" id="PTHR46825">
    <property type="entry name" value="D-ALANYL-D-ALANINE-CARBOXYPEPTIDASE/ENDOPEPTIDASE AMPH"/>
    <property type="match status" value="1"/>
</dbReference>
<dbReference type="GO" id="GO:0006508">
    <property type="term" value="P:proteolysis"/>
    <property type="evidence" value="ECO:0007669"/>
    <property type="project" value="InterPro"/>
</dbReference>
<dbReference type="EMBL" id="MAUJ01000002">
    <property type="protein sequence ID" value="OCQ22204.1"/>
    <property type="molecule type" value="Genomic_DNA"/>
</dbReference>
<dbReference type="InterPro" id="IPR012338">
    <property type="entry name" value="Beta-lactam/transpept-like"/>
</dbReference>
<dbReference type="InterPro" id="IPR050491">
    <property type="entry name" value="AmpC-like"/>
</dbReference>
<dbReference type="RefSeq" id="WP_065790403.1">
    <property type="nucleotide sequence ID" value="NZ_MAUJ01000002.1"/>
</dbReference>
<sequence>MKRFTLSILASAILLSGCNGDGVKIIKTQDKDRPAVLADFAGQWDMRGHGQIWSINESSLTTYNYNSKTCIKAETETAQDLKDALKYLSLSDSQDKLTFVSPASSNLTLSKLTSLPEPCQDGQLTTEMTYPQLFDYVWLTLNEYYAFFELRGIDWQQVHTDYKPKVTDSMAQSEFIAIMDDIFTEFGDGHLSLSSDDGLSADGNKIDTLLKEALLRDDENVELAQAELNHNEFRVLKHLMQDGKLHTYEDSDALFYGKISERLGYVRIDKVSDMVADSSSDGIIPSVERDLANTDKIMEQVLTEFTDVEAMIIDLRYNGGGYDNVSRKIAGYFTAEAYSFGSKQVSNKAHQGTPIELTVTPSESQRFTKPIYVLTGENTGSGGEVLAEALKALPQSTLVGEATNGSVSDSLTHELPGGWELSLSHQVYKNKAGEVLEKTGVTPDVLMPAYASVDHKLNTDTPIEFVIQTMDEVTTHQYDVAMLEESLHEALKNTGLPSLSVAVISGDQVVYEQAVGFADIAQNRLATVHTPYNVGSISKAVSAVAIMQQIEKGAVSLDDSVAEMNLTFDPNNPENSGDQITLRNLVTHTSGIKDSDMILCTYYVHETGLPLAKTFGTSLCDDPVPVTQDLKTFLAHDYFNLNGRYVGSGIYYDEESGFPNRVLGYSNVGSALAVHAVEQKTGLDLAKDMQKHIFSPLKMDNTNWYHTNLKENNPKAIQYSIDNDGVQHALPEYSYATFYDGDLNVSSHDLSKLLIAIANNGVYDDVRILQQASVEKMLSAQSDVFTIPYKQGVFWYWDGSFFGHNGGDPGTHASMSYNKETRTGVIILANGEDAILGKNQIDSQLNGLASSLYRYGVQYPASNK</sequence>
<evidence type="ECO:0000313" key="3">
    <source>
        <dbReference type="Proteomes" id="UP000093366"/>
    </source>
</evidence>
<dbReference type="InterPro" id="IPR029045">
    <property type="entry name" value="ClpP/crotonase-like_dom_sf"/>
</dbReference>
<dbReference type="GO" id="GO:0008236">
    <property type="term" value="F:serine-type peptidase activity"/>
    <property type="evidence" value="ECO:0007669"/>
    <property type="project" value="InterPro"/>
</dbReference>
<dbReference type="OrthoDB" id="9758793at2"/>
<dbReference type="Proteomes" id="UP000093366">
    <property type="component" value="Unassembled WGS sequence"/>
</dbReference>
<name>A0A1C0TSV8_9GAMM</name>
<dbReference type="PANTHER" id="PTHR46825:SF9">
    <property type="entry name" value="BETA-LACTAMASE-RELATED DOMAIN-CONTAINING PROTEIN"/>
    <property type="match status" value="1"/>
</dbReference>
<dbReference type="InterPro" id="IPR028204">
    <property type="entry name" value="Tricorn_C1"/>
</dbReference>
<accession>A0A1C0TSV8</accession>
<comment type="caution">
    <text evidence="2">The sequence shown here is derived from an EMBL/GenBank/DDBJ whole genome shotgun (WGS) entry which is preliminary data.</text>
</comment>
<dbReference type="Pfam" id="PF14684">
    <property type="entry name" value="Tricorn_C1"/>
    <property type="match status" value="1"/>
</dbReference>
<dbReference type="InterPro" id="IPR001466">
    <property type="entry name" value="Beta-lactam-related"/>
</dbReference>
<dbReference type="PROSITE" id="PS51257">
    <property type="entry name" value="PROKAR_LIPOPROTEIN"/>
    <property type="match status" value="1"/>
</dbReference>
<dbReference type="AlphaFoldDB" id="A0A1C0TSV8"/>
<dbReference type="SMART" id="SM00245">
    <property type="entry name" value="TSPc"/>
    <property type="match status" value="1"/>
</dbReference>
<dbReference type="InterPro" id="IPR005151">
    <property type="entry name" value="Tail-specific_protease"/>
</dbReference>
<gene>
    <name evidence="2" type="ORF">A7985_10490</name>
</gene>
<dbReference type="CDD" id="cd07563">
    <property type="entry name" value="Peptidase_S41_IRBP"/>
    <property type="match status" value="1"/>
</dbReference>
<protein>
    <recommendedName>
        <fullName evidence="1">Tail specific protease domain-containing protein</fullName>
    </recommendedName>
</protein>
<evidence type="ECO:0000313" key="2">
    <source>
        <dbReference type="EMBL" id="OCQ22204.1"/>
    </source>
</evidence>
<reference evidence="3" key="1">
    <citation type="submission" date="2016-07" db="EMBL/GenBank/DDBJ databases">
        <authorList>
            <person name="Florea S."/>
            <person name="Webb J.S."/>
            <person name="Jaromczyk J."/>
            <person name="Schardl C.L."/>
        </authorList>
    </citation>
    <scope>NUCLEOTIDE SEQUENCE [LARGE SCALE GENOMIC DNA]</scope>
    <source>
        <strain evidence="3">IPB1</strain>
    </source>
</reference>
<dbReference type="SUPFAM" id="SSF56601">
    <property type="entry name" value="beta-lactamase/transpeptidase-like"/>
    <property type="match status" value="1"/>
</dbReference>
<proteinExistence type="predicted"/>
<dbReference type="Gene3D" id="3.90.226.10">
    <property type="entry name" value="2-enoyl-CoA Hydratase, Chain A, domain 1"/>
    <property type="match status" value="1"/>
</dbReference>
<feature type="domain" description="Tail specific protease" evidence="1">
    <location>
        <begin position="250"/>
        <end position="448"/>
    </location>
</feature>
<dbReference type="Pfam" id="PF00144">
    <property type="entry name" value="Beta-lactamase"/>
    <property type="match status" value="1"/>
</dbReference>
<dbReference type="Gene3D" id="3.30.750.44">
    <property type="match status" value="1"/>
</dbReference>
<dbReference type="SUPFAM" id="SSF52096">
    <property type="entry name" value="ClpP/crotonase"/>
    <property type="match status" value="1"/>
</dbReference>